<evidence type="ECO:0000256" key="7">
    <source>
        <dbReference type="ARBA" id="ARBA00031027"/>
    </source>
</evidence>
<dbReference type="GO" id="GO:0008137">
    <property type="term" value="F:NADH dehydrogenase (ubiquinone) activity"/>
    <property type="evidence" value="ECO:0007669"/>
    <property type="project" value="UniProtKB-EC"/>
</dbReference>
<dbReference type="PANTHER" id="PTHR42829">
    <property type="entry name" value="NADH-UBIQUINONE OXIDOREDUCTASE CHAIN 5"/>
    <property type="match status" value="1"/>
</dbReference>
<feature type="domain" description="NADH:quinone oxidoreductase/Mrp antiporter transmembrane" evidence="10">
    <location>
        <begin position="85"/>
        <end position="182"/>
    </location>
</feature>
<dbReference type="PANTHER" id="PTHR42829:SF2">
    <property type="entry name" value="NADH-UBIQUINONE OXIDOREDUCTASE CHAIN 5"/>
    <property type="match status" value="1"/>
</dbReference>
<evidence type="ECO:0000256" key="8">
    <source>
        <dbReference type="ARBA" id="ARBA00049551"/>
    </source>
</evidence>
<evidence type="ECO:0000256" key="4">
    <source>
        <dbReference type="ARBA" id="ARBA00022692"/>
    </source>
</evidence>
<dbReference type="AlphaFoldDB" id="A0A8K0CLW4"/>
<evidence type="ECO:0000256" key="2">
    <source>
        <dbReference type="ARBA" id="ARBA00004141"/>
    </source>
</evidence>
<feature type="transmembrane region" description="Helical" evidence="9">
    <location>
        <begin position="80"/>
        <end position="99"/>
    </location>
</feature>
<dbReference type="InterPro" id="IPR003945">
    <property type="entry name" value="NU5C-like"/>
</dbReference>
<protein>
    <recommendedName>
        <fullName evidence="3">NADH:ubiquinone reductase (H(+)-translocating)</fullName>
        <ecNumber evidence="3">7.1.1.2</ecNumber>
    </recommendedName>
    <alternativeName>
        <fullName evidence="7">NADH dehydrogenase subunit 5</fullName>
    </alternativeName>
</protein>
<dbReference type="InterPro" id="IPR001750">
    <property type="entry name" value="ND/Mrp_TM"/>
</dbReference>
<dbReference type="PRINTS" id="PR01434">
    <property type="entry name" value="NADHDHGNASE5"/>
</dbReference>
<keyword evidence="4 9" id="KW-0812">Transmembrane</keyword>
<dbReference type="EC" id="7.1.1.2" evidence="3"/>
<dbReference type="OrthoDB" id="6776564at2759"/>
<keyword evidence="5 9" id="KW-1133">Transmembrane helix</keyword>
<name>A0A8K0CLW4_IGNLU</name>
<dbReference type="Proteomes" id="UP000801492">
    <property type="component" value="Unassembled WGS sequence"/>
</dbReference>
<comment type="function">
    <text evidence="1">Core subunit of the mitochondrial membrane respiratory chain NADH dehydrogenase (Complex I) that is believed to belong to the minimal assembly required for catalysis. Complex I functions in the transfer of electrons from NADH to the respiratory chain. The immediate electron acceptor for the enzyme is believed to be ubiquinone.</text>
</comment>
<gene>
    <name evidence="11" type="ORF">ILUMI_19340</name>
</gene>
<reference evidence="11" key="1">
    <citation type="submission" date="2019-08" db="EMBL/GenBank/DDBJ databases">
        <title>The genome of the North American firefly Photinus pyralis.</title>
        <authorList>
            <consortium name="Photinus pyralis genome working group"/>
            <person name="Fallon T.R."/>
            <person name="Sander Lower S.E."/>
            <person name="Weng J.-K."/>
        </authorList>
    </citation>
    <scope>NUCLEOTIDE SEQUENCE</scope>
    <source>
        <strain evidence="11">TRF0915ILg1</strain>
        <tissue evidence="11">Whole body</tissue>
    </source>
</reference>
<evidence type="ECO:0000256" key="3">
    <source>
        <dbReference type="ARBA" id="ARBA00012944"/>
    </source>
</evidence>
<dbReference type="GO" id="GO:0016020">
    <property type="term" value="C:membrane"/>
    <property type="evidence" value="ECO:0007669"/>
    <property type="project" value="UniProtKB-SubCell"/>
</dbReference>
<sequence>MSLWWFLLCSSNMAAPPSLNLMGEIMLINSLVSWGVSTVGMIMLRSFFGAAYSLYLYSYSQHGKVCKGVYGFNLGVVREYLDDFIISIIGGLVILAGLTKRAQIPFSSWLPAAMAAPTPVSSLVHSSTLVTAGVYLLIRFSTGLRNNLMMFLLFVSMLTIFIAGLGANYEFDLKKIIALSTLRLNVWTPLGGHVIPNSMAGDNLLWKNPQKNETKNNTSDVMKRIIPHRSPRATGSVLSITNLIDGPAFPSRVRSKCPAIMLAVSRIARVPGRIMFLIVSIHTMNGISTGGVP</sequence>
<comment type="catalytic activity">
    <reaction evidence="8">
        <text>a ubiquinone + NADH + 5 H(+)(in) = a ubiquinol + NAD(+) + 4 H(+)(out)</text>
        <dbReference type="Rhea" id="RHEA:29091"/>
        <dbReference type="Rhea" id="RHEA-COMP:9565"/>
        <dbReference type="Rhea" id="RHEA-COMP:9566"/>
        <dbReference type="ChEBI" id="CHEBI:15378"/>
        <dbReference type="ChEBI" id="CHEBI:16389"/>
        <dbReference type="ChEBI" id="CHEBI:17976"/>
        <dbReference type="ChEBI" id="CHEBI:57540"/>
        <dbReference type="ChEBI" id="CHEBI:57945"/>
        <dbReference type="EC" id="7.1.1.2"/>
    </reaction>
</comment>
<comment type="subcellular location">
    <subcellularLocation>
        <location evidence="2">Membrane</location>
        <topology evidence="2">Multi-pass membrane protein</topology>
    </subcellularLocation>
</comment>
<keyword evidence="12" id="KW-1185">Reference proteome</keyword>
<dbReference type="GO" id="GO:0042773">
    <property type="term" value="P:ATP synthesis coupled electron transport"/>
    <property type="evidence" value="ECO:0007669"/>
    <property type="project" value="InterPro"/>
</dbReference>
<dbReference type="Pfam" id="PF00361">
    <property type="entry name" value="Proton_antipo_M"/>
    <property type="match status" value="1"/>
</dbReference>
<evidence type="ECO:0000313" key="12">
    <source>
        <dbReference type="Proteomes" id="UP000801492"/>
    </source>
</evidence>
<evidence type="ECO:0000256" key="6">
    <source>
        <dbReference type="ARBA" id="ARBA00023136"/>
    </source>
</evidence>
<dbReference type="EMBL" id="VTPC01086262">
    <property type="protein sequence ID" value="KAF2886833.1"/>
    <property type="molecule type" value="Genomic_DNA"/>
</dbReference>
<organism evidence="11 12">
    <name type="scientific">Ignelater luminosus</name>
    <name type="common">Cucubano</name>
    <name type="synonym">Pyrophorus luminosus</name>
    <dbReference type="NCBI Taxonomy" id="2038154"/>
    <lineage>
        <taxon>Eukaryota</taxon>
        <taxon>Metazoa</taxon>
        <taxon>Ecdysozoa</taxon>
        <taxon>Arthropoda</taxon>
        <taxon>Hexapoda</taxon>
        <taxon>Insecta</taxon>
        <taxon>Pterygota</taxon>
        <taxon>Neoptera</taxon>
        <taxon>Endopterygota</taxon>
        <taxon>Coleoptera</taxon>
        <taxon>Polyphaga</taxon>
        <taxon>Elateriformia</taxon>
        <taxon>Elateroidea</taxon>
        <taxon>Elateridae</taxon>
        <taxon>Agrypninae</taxon>
        <taxon>Pyrophorini</taxon>
        <taxon>Ignelater</taxon>
    </lineage>
</organism>
<keyword evidence="6 9" id="KW-0472">Membrane</keyword>
<evidence type="ECO:0000256" key="5">
    <source>
        <dbReference type="ARBA" id="ARBA00022989"/>
    </source>
</evidence>
<evidence type="ECO:0000256" key="1">
    <source>
        <dbReference type="ARBA" id="ARBA00003257"/>
    </source>
</evidence>
<comment type="caution">
    <text evidence="11">The sequence shown here is derived from an EMBL/GenBank/DDBJ whole genome shotgun (WGS) entry which is preliminary data.</text>
</comment>
<dbReference type="GO" id="GO:0003954">
    <property type="term" value="F:NADH dehydrogenase activity"/>
    <property type="evidence" value="ECO:0007669"/>
    <property type="project" value="TreeGrafter"/>
</dbReference>
<evidence type="ECO:0000259" key="10">
    <source>
        <dbReference type="Pfam" id="PF00361"/>
    </source>
</evidence>
<feature type="transmembrane region" description="Helical" evidence="9">
    <location>
        <begin position="150"/>
        <end position="169"/>
    </location>
</feature>
<accession>A0A8K0CLW4</accession>
<proteinExistence type="predicted"/>
<feature type="transmembrane region" description="Helical" evidence="9">
    <location>
        <begin position="119"/>
        <end position="138"/>
    </location>
</feature>
<evidence type="ECO:0000256" key="9">
    <source>
        <dbReference type="SAM" id="Phobius"/>
    </source>
</evidence>
<feature type="transmembrane region" description="Helical" evidence="9">
    <location>
        <begin position="38"/>
        <end position="59"/>
    </location>
</feature>
<evidence type="ECO:0000313" key="11">
    <source>
        <dbReference type="EMBL" id="KAF2886833.1"/>
    </source>
</evidence>
<dbReference type="GO" id="GO:0015990">
    <property type="term" value="P:electron transport coupled proton transport"/>
    <property type="evidence" value="ECO:0007669"/>
    <property type="project" value="TreeGrafter"/>
</dbReference>